<evidence type="ECO:0000256" key="1">
    <source>
        <dbReference type="SAM" id="MobiDB-lite"/>
    </source>
</evidence>
<protein>
    <recommendedName>
        <fullName evidence="4">F-box domain-containing protein</fullName>
    </recommendedName>
</protein>
<feature type="compositionally biased region" description="Acidic residues" evidence="1">
    <location>
        <begin position="139"/>
        <end position="155"/>
    </location>
</feature>
<accession>A0A9P6LVG2</accession>
<dbReference type="AlphaFoldDB" id="A0A9P6LVG2"/>
<dbReference type="OrthoDB" id="10352768at2759"/>
<feature type="region of interest" description="Disordered" evidence="1">
    <location>
        <begin position="123"/>
        <end position="155"/>
    </location>
</feature>
<comment type="caution">
    <text evidence="2">The sequence shown here is derived from an EMBL/GenBank/DDBJ whole genome shotgun (WGS) entry which is preliminary data.</text>
</comment>
<sequence length="413" mass="48480">MPKKAKQTQAHQSQQRLQLRQALCAALLNLPEVLETILQFLSKPKLLQVRYVSRQWHVCANFVLQRDHPLRWRPTLDEKTNEQLMLKIAEGKVQTIEIDFQNRRPDHYYEGDLIPPWDTFDATFPTHNAAEQDPPTTQNDEDDDEDDDDDDTEEEDFPEFDIYDRFVDRSMLDYMAEWIHLLAGDVLADRPFCLPDSPEEKLEPEHAHLFDNAEIRKSPVKRLGLLRNRYFWERNVVRALSYFVPQLTSLEMTFSDETDVHVDLPALFKALPNLEHLSIAHTDENHQILDKPWYISPYSPDDWHAVAQEEDDEDALERLASTLVYPKIKSLHLHHAQGRTQNVQKLFSQLPNLQELTYTGSFWLLHSSFYKFLPEAMSHLRQLTFFSQTEPDLQEMLTHLPRLETLRLCRGSA</sequence>
<dbReference type="SUPFAM" id="SSF52047">
    <property type="entry name" value="RNI-like"/>
    <property type="match status" value="1"/>
</dbReference>
<dbReference type="SUPFAM" id="SSF81383">
    <property type="entry name" value="F-box domain"/>
    <property type="match status" value="1"/>
</dbReference>
<dbReference type="Proteomes" id="UP000738359">
    <property type="component" value="Unassembled WGS sequence"/>
</dbReference>
<dbReference type="Gene3D" id="3.80.10.10">
    <property type="entry name" value="Ribonuclease Inhibitor"/>
    <property type="match status" value="1"/>
</dbReference>
<dbReference type="InterPro" id="IPR036047">
    <property type="entry name" value="F-box-like_dom_sf"/>
</dbReference>
<name>A0A9P6LVG2_MORAP</name>
<proteinExistence type="predicted"/>
<evidence type="ECO:0000313" key="3">
    <source>
        <dbReference type="Proteomes" id="UP000738359"/>
    </source>
</evidence>
<evidence type="ECO:0008006" key="4">
    <source>
        <dbReference type="Google" id="ProtNLM"/>
    </source>
</evidence>
<dbReference type="InterPro" id="IPR032675">
    <property type="entry name" value="LRR_dom_sf"/>
</dbReference>
<gene>
    <name evidence="2" type="ORF">BGZ70_004440</name>
</gene>
<keyword evidence="3" id="KW-1185">Reference proteome</keyword>
<organism evidence="2 3">
    <name type="scientific">Mortierella alpina</name>
    <name type="common">Oleaginous fungus</name>
    <name type="synonym">Mortierella renispora</name>
    <dbReference type="NCBI Taxonomy" id="64518"/>
    <lineage>
        <taxon>Eukaryota</taxon>
        <taxon>Fungi</taxon>
        <taxon>Fungi incertae sedis</taxon>
        <taxon>Mucoromycota</taxon>
        <taxon>Mortierellomycotina</taxon>
        <taxon>Mortierellomycetes</taxon>
        <taxon>Mortierellales</taxon>
        <taxon>Mortierellaceae</taxon>
        <taxon>Mortierella</taxon>
    </lineage>
</organism>
<evidence type="ECO:0000313" key="2">
    <source>
        <dbReference type="EMBL" id="KAF9944668.1"/>
    </source>
</evidence>
<dbReference type="EMBL" id="JAAAHY010002356">
    <property type="protein sequence ID" value="KAF9944668.1"/>
    <property type="molecule type" value="Genomic_DNA"/>
</dbReference>
<feature type="non-terminal residue" evidence="2">
    <location>
        <position position="1"/>
    </location>
</feature>
<reference evidence="2" key="1">
    <citation type="journal article" date="2020" name="Fungal Divers.">
        <title>Resolving the Mortierellaceae phylogeny through synthesis of multi-gene phylogenetics and phylogenomics.</title>
        <authorList>
            <person name="Vandepol N."/>
            <person name="Liber J."/>
            <person name="Desiro A."/>
            <person name="Na H."/>
            <person name="Kennedy M."/>
            <person name="Barry K."/>
            <person name="Grigoriev I.V."/>
            <person name="Miller A.N."/>
            <person name="O'Donnell K."/>
            <person name="Stajich J.E."/>
            <person name="Bonito G."/>
        </authorList>
    </citation>
    <scope>NUCLEOTIDE SEQUENCE</scope>
    <source>
        <strain evidence="2">CK1249</strain>
    </source>
</reference>